<dbReference type="EMBL" id="JAWZYT010001693">
    <property type="protein sequence ID" value="KAK4309943.1"/>
    <property type="molecule type" value="Genomic_DNA"/>
</dbReference>
<dbReference type="Proteomes" id="UP001292094">
    <property type="component" value="Unassembled WGS sequence"/>
</dbReference>
<protein>
    <submittedName>
        <fullName evidence="1">Uncharacterized protein</fullName>
    </submittedName>
</protein>
<sequence>MSEWNVGVDGFSRRGGGWVWMGGGEEESGCGWVWRRGREWVWMGVEERKRVGGYERRVCVEERKRVGVEERKRVGVDEWRRGREWVWMGVDERKRVGVACSESGIIRLRDEWGGGGALFLRVTSGAQSEGRVREDVRGKDPN</sequence>
<comment type="caution">
    <text evidence="1">The sequence shown here is derived from an EMBL/GenBank/DDBJ whole genome shotgun (WGS) entry which is preliminary data.</text>
</comment>
<accession>A0AAE1PKC3</accession>
<gene>
    <name evidence="1" type="ORF">Pmani_018460</name>
</gene>
<evidence type="ECO:0000313" key="1">
    <source>
        <dbReference type="EMBL" id="KAK4309943.1"/>
    </source>
</evidence>
<proteinExistence type="predicted"/>
<keyword evidence="2" id="KW-1185">Reference proteome</keyword>
<dbReference type="AlphaFoldDB" id="A0AAE1PKC3"/>
<evidence type="ECO:0000313" key="2">
    <source>
        <dbReference type="Proteomes" id="UP001292094"/>
    </source>
</evidence>
<organism evidence="1 2">
    <name type="scientific">Petrolisthes manimaculis</name>
    <dbReference type="NCBI Taxonomy" id="1843537"/>
    <lineage>
        <taxon>Eukaryota</taxon>
        <taxon>Metazoa</taxon>
        <taxon>Ecdysozoa</taxon>
        <taxon>Arthropoda</taxon>
        <taxon>Crustacea</taxon>
        <taxon>Multicrustacea</taxon>
        <taxon>Malacostraca</taxon>
        <taxon>Eumalacostraca</taxon>
        <taxon>Eucarida</taxon>
        <taxon>Decapoda</taxon>
        <taxon>Pleocyemata</taxon>
        <taxon>Anomura</taxon>
        <taxon>Galatheoidea</taxon>
        <taxon>Porcellanidae</taxon>
        <taxon>Petrolisthes</taxon>
    </lineage>
</organism>
<name>A0AAE1PKC3_9EUCA</name>
<reference evidence="1" key="1">
    <citation type="submission" date="2023-11" db="EMBL/GenBank/DDBJ databases">
        <title>Genome assemblies of two species of porcelain crab, Petrolisthes cinctipes and Petrolisthes manimaculis (Anomura: Porcellanidae).</title>
        <authorList>
            <person name="Angst P."/>
        </authorList>
    </citation>
    <scope>NUCLEOTIDE SEQUENCE</scope>
    <source>
        <strain evidence="1">PB745_02</strain>
        <tissue evidence="1">Gill</tissue>
    </source>
</reference>